<evidence type="ECO:0000313" key="8">
    <source>
        <dbReference type="EMBL" id="SBW08234.1"/>
    </source>
</evidence>
<feature type="transmembrane region" description="Helical" evidence="7">
    <location>
        <begin position="356"/>
        <end position="374"/>
    </location>
</feature>
<protein>
    <recommendedName>
        <fullName evidence="9">Transmembrane protein</fullName>
    </recommendedName>
</protein>
<evidence type="ECO:0000256" key="5">
    <source>
        <dbReference type="ARBA" id="ARBA00022989"/>
    </source>
</evidence>
<keyword evidence="4" id="KW-0256">Endoplasmic reticulum</keyword>
<dbReference type="Pfam" id="PF07787">
    <property type="entry name" value="TMEM43"/>
    <property type="match status" value="1"/>
</dbReference>
<comment type="subcellular location">
    <subcellularLocation>
        <location evidence="1">Endomembrane system</location>
        <topology evidence="1">Multi-pass membrane protein</topology>
    </subcellularLocation>
    <subcellularLocation>
        <location evidence="2">Endoplasmic reticulum membrane</location>
    </subcellularLocation>
</comment>
<evidence type="ECO:0000256" key="4">
    <source>
        <dbReference type="ARBA" id="ARBA00022824"/>
    </source>
</evidence>
<dbReference type="InterPro" id="IPR012430">
    <property type="entry name" value="TMEM43_fam"/>
</dbReference>
<evidence type="ECO:0000256" key="2">
    <source>
        <dbReference type="ARBA" id="ARBA00004586"/>
    </source>
</evidence>
<keyword evidence="5 7" id="KW-1133">Transmembrane helix</keyword>
<feature type="transmembrane region" description="Helical" evidence="7">
    <location>
        <begin position="386"/>
        <end position="415"/>
    </location>
</feature>
<keyword evidence="3 7" id="KW-0812">Transmembrane</keyword>
<evidence type="ECO:0000256" key="7">
    <source>
        <dbReference type="SAM" id="Phobius"/>
    </source>
</evidence>
<sequence length="463" mass="49996">MAYKETTSVSWFDRLGSSFKGIGFGIVLFIAGTILLWWNEGNFVATGDALNEAQAITQELGDITKLDPSKNGQLVHATGPVETKDILTDPVFGFSINAIRLERTVEFFQWVEKTSTEKRKKLGGGEETVTTYSYAQQWVSTPVDSSQFKDPSAPRLKRNFVLAHIEDFKAQADNVTFGAYRLPPSMISSIGGAIPLSAIMSEEAKAALNEQLIRATEQARPDSLSRTLSEEASNTALDAFQSAISGTESQEADIRAQERAQETWRRKPGETTEMVHFSGNTVVLSLSPAMPQIGDVRVTFRETKPGTVSILAKVNGDTFEAYRASNGKTVSDLAMGTHSLENMYGDAHSSSSTMTWILRLVGVFLVYLGLKMVVGPLEVIASVVPLLGSIIGAGTGLVSILLGGAWSLVIVAIAWLRFRPLIGGAMLVVAGVLVALLFIKGRSRKTTKAEIPTTESAGKTENP</sequence>
<accession>A0A212K948</accession>
<evidence type="ECO:0000256" key="3">
    <source>
        <dbReference type="ARBA" id="ARBA00022692"/>
    </source>
</evidence>
<name>A0A212K948_9DELT</name>
<dbReference type="GO" id="GO:0006629">
    <property type="term" value="P:lipid metabolic process"/>
    <property type="evidence" value="ECO:0007669"/>
    <property type="project" value="TreeGrafter"/>
</dbReference>
<reference evidence="8" key="1">
    <citation type="submission" date="2016-04" db="EMBL/GenBank/DDBJ databases">
        <authorList>
            <person name="Evans L.H."/>
            <person name="Alamgir A."/>
            <person name="Owens N."/>
            <person name="Weber N.D."/>
            <person name="Virtaneva K."/>
            <person name="Barbian K."/>
            <person name="Babar A."/>
            <person name="Rosenke K."/>
        </authorList>
    </citation>
    <scope>NUCLEOTIDE SEQUENCE</scope>
    <source>
        <strain evidence="8">86</strain>
    </source>
</reference>
<feature type="transmembrane region" description="Helical" evidence="7">
    <location>
        <begin position="421"/>
        <end position="439"/>
    </location>
</feature>
<dbReference type="PANTHER" id="PTHR13416:SF2">
    <property type="entry name" value="TRANSMEMBRANE PROTEIN 43"/>
    <property type="match status" value="1"/>
</dbReference>
<dbReference type="AlphaFoldDB" id="A0A212K948"/>
<organism evidence="8">
    <name type="scientific">uncultured delta proteobacterium</name>
    <dbReference type="NCBI Taxonomy" id="34034"/>
    <lineage>
        <taxon>Bacteria</taxon>
        <taxon>Deltaproteobacteria</taxon>
        <taxon>environmental samples</taxon>
    </lineage>
</organism>
<dbReference type="EMBL" id="FLUQ01000004">
    <property type="protein sequence ID" value="SBW08234.1"/>
    <property type="molecule type" value="Genomic_DNA"/>
</dbReference>
<dbReference type="GO" id="GO:0071763">
    <property type="term" value="P:nuclear membrane organization"/>
    <property type="evidence" value="ECO:0007669"/>
    <property type="project" value="TreeGrafter"/>
</dbReference>
<feature type="transmembrane region" description="Helical" evidence="7">
    <location>
        <begin position="21"/>
        <end position="38"/>
    </location>
</feature>
<dbReference type="GO" id="GO:0012505">
    <property type="term" value="C:endomembrane system"/>
    <property type="evidence" value="ECO:0007669"/>
    <property type="project" value="UniProtKB-SubCell"/>
</dbReference>
<dbReference type="PANTHER" id="PTHR13416">
    <property type="match status" value="1"/>
</dbReference>
<evidence type="ECO:0000256" key="1">
    <source>
        <dbReference type="ARBA" id="ARBA00004127"/>
    </source>
</evidence>
<keyword evidence="6 7" id="KW-0472">Membrane</keyword>
<evidence type="ECO:0000256" key="6">
    <source>
        <dbReference type="ARBA" id="ARBA00023136"/>
    </source>
</evidence>
<proteinExistence type="predicted"/>
<gene>
    <name evidence="8" type="ORF">KL86DPRO_40050</name>
</gene>
<evidence type="ECO:0008006" key="9">
    <source>
        <dbReference type="Google" id="ProtNLM"/>
    </source>
</evidence>